<name>A0A4R3TCZ7_9FIRM</name>
<dbReference type="EMBL" id="SMBP01000011">
    <property type="protein sequence ID" value="TCU59119.1"/>
    <property type="molecule type" value="Genomic_DNA"/>
</dbReference>
<sequence>MRIAYLILAHTDVKQLNRLLKQLCEMQDVYLHVDQKADFSIDEINDYSSLYILTQRTRCYWGDISLVEATLLLYRAALQKKYDRYVLLSGQDYPLYAQKDLQTFFAKHADVEFIRGFAITDKNQDYFKIQQRHFMKPFFHNKKADRFLHHLLRYGITKNRLFYKKTDLILQGQTYTVYGGGQWHALTHAFASYMMDLIDTQPKLLTYFQTSYAPDEMLFQTILFNSPFRDHTFKKGVEAAYVDDIHRWTALHVMKINAYGEVSPYSNDDYAYLKASEALFFRKAVSGISDTLIDRLEEEFYAASI</sequence>
<keyword evidence="5" id="KW-0812">Transmembrane</keyword>
<evidence type="ECO:0000256" key="4">
    <source>
        <dbReference type="ARBA" id="ARBA00022679"/>
    </source>
</evidence>
<evidence type="ECO:0000313" key="16">
    <source>
        <dbReference type="Proteomes" id="UP000295773"/>
    </source>
</evidence>
<evidence type="ECO:0000256" key="9">
    <source>
        <dbReference type="ARBA" id="ARBA00022989"/>
    </source>
</evidence>
<evidence type="ECO:0000256" key="11">
    <source>
        <dbReference type="ARBA" id="ARBA00023136"/>
    </source>
</evidence>
<evidence type="ECO:0000256" key="6">
    <source>
        <dbReference type="ARBA" id="ARBA00022723"/>
    </source>
</evidence>
<dbReference type="Proteomes" id="UP000295773">
    <property type="component" value="Unassembled WGS sequence"/>
</dbReference>
<dbReference type="GeneID" id="73795947"/>
<dbReference type="InterPro" id="IPR043538">
    <property type="entry name" value="XYLT"/>
</dbReference>
<evidence type="ECO:0000256" key="2">
    <source>
        <dbReference type="ARBA" id="ARBA00004648"/>
    </source>
</evidence>
<organism evidence="15 16">
    <name type="scientific">Longicatena caecimuris</name>
    <dbReference type="NCBI Taxonomy" id="1796635"/>
    <lineage>
        <taxon>Bacteria</taxon>
        <taxon>Bacillati</taxon>
        <taxon>Bacillota</taxon>
        <taxon>Erysipelotrichia</taxon>
        <taxon>Erysipelotrichales</taxon>
        <taxon>Erysipelotrichaceae</taxon>
        <taxon>Longicatena</taxon>
    </lineage>
</organism>
<dbReference type="Pfam" id="PF02485">
    <property type="entry name" value="Branch"/>
    <property type="match status" value="1"/>
</dbReference>
<evidence type="ECO:0000256" key="3">
    <source>
        <dbReference type="ARBA" id="ARBA00022676"/>
    </source>
</evidence>
<keyword evidence="12" id="KW-1015">Disulfide bond</keyword>
<dbReference type="GO" id="GO:0015012">
    <property type="term" value="P:heparan sulfate proteoglycan biosynthetic process"/>
    <property type="evidence" value="ECO:0007669"/>
    <property type="project" value="TreeGrafter"/>
</dbReference>
<evidence type="ECO:0000256" key="5">
    <source>
        <dbReference type="ARBA" id="ARBA00022692"/>
    </source>
</evidence>
<keyword evidence="16" id="KW-1185">Reference proteome</keyword>
<keyword evidence="6" id="KW-0479">Metal-binding</keyword>
<dbReference type="InterPro" id="IPR003406">
    <property type="entry name" value="Glyco_trans_14"/>
</dbReference>
<keyword evidence="11" id="KW-0472">Membrane</keyword>
<keyword evidence="8" id="KW-0735">Signal-anchor</keyword>
<dbReference type="GO" id="GO:0046872">
    <property type="term" value="F:metal ion binding"/>
    <property type="evidence" value="ECO:0007669"/>
    <property type="project" value="UniProtKB-KW"/>
</dbReference>
<dbReference type="GO" id="GO:0050650">
    <property type="term" value="P:chondroitin sulfate proteoglycan biosynthetic process"/>
    <property type="evidence" value="ECO:0007669"/>
    <property type="project" value="TreeGrafter"/>
</dbReference>
<evidence type="ECO:0000256" key="10">
    <source>
        <dbReference type="ARBA" id="ARBA00023034"/>
    </source>
</evidence>
<keyword evidence="13" id="KW-0325">Glycoprotein</keyword>
<dbReference type="PANTHER" id="PTHR46025:SF3">
    <property type="entry name" value="XYLOSYLTRANSFERASE OXT"/>
    <property type="match status" value="1"/>
</dbReference>
<evidence type="ECO:0000256" key="13">
    <source>
        <dbReference type="ARBA" id="ARBA00023180"/>
    </source>
</evidence>
<dbReference type="AlphaFoldDB" id="A0A4R3TCZ7"/>
<evidence type="ECO:0000256" key="1">
    <source>
        <dbReference type="ARBA" id="ARBA00004323"/>
    </source>
</evidence>
<protein>
    <recommendedName>
        <fullName evidence="14">Peptide O-xylosyltransferase</fullName>
    </recommendedName>
</protein>
<keyword evidence="9" id="KW-1133">Transmembrane helix</keyword>
<keyword evidence="3" id="KW-0328">Glycosyltransferase</keyword>
<evidence type="ECO:0000256" key="7">
    <source>
        <dbReference type="ARBA" id="ARBA00022824"/>
    </source>
</evidence>
<evidence type="ECO:0000313" key="15">
    <source>
        <dbReference type="EMBL" id="TCU59119.1"/>
    </source>
</evidence>
<accession>A0A4R3TCZ7</accession>
<reference evidence="15 16" key="1">
    <citation type="submission" date="2019-03" db="EMBL/GenBank/DDBJ databases">
        <title>Genomic Encyclopedia of Type Strains, Phase IV (KMG-IV): sequencing the most valuable type-strain genomes for metagenomic binning, comparative biology and taxonomic classification.</title>
        <authorList>
            <person name="Goeker M."/>
        </authorList>
    </citation>
    <scope>NUCLEOTIDE SEQUENCE [LARGE SCALE GENOMIC DNA]</scope>
    <source>
        <strain evidence="15 16">DSM 29481</strain>
    </source>
</reference>
<evidence type="ECO:0000256" key="14">
    <source>
        <dbReference type="ARBA" id="ARBA00042865"/>
    </source>
</evidence>
<keyword evidence="10" id="KW-0333">Golgi apparatus</keyword>
<dbReference type="RefSeq" id="WP_008687836.1">
    <property type="nucleotide sequence ID" value="NZ_AP024510.1"/>
</dbReference>
<evidence type="ECO:0000256" key="12">
    <source>
        <dbReference type="ARBA" id="ARBA00023157"/>
    </source>
</evidence>
<gene>
    <name evidence="15" type="ORF">EDD61_11147</name>
</gene>
<dbReference type="GO" id="GO:0016020">
    <property type="term" value="C:membrane"/>
    <property type="evidence" value="ECO:0007669"/>
    <property type="project" value="InterPro"/>
</dbReference>
<evidence type="ECO:0000256" key="8">
    <source>
        <dbReference type="ARBA" id="ARBA00022968"/>
    </source>
</evidence>
<keyword evidence="4" id="KW-0808">Transferase</keyword>
<comment type="caution">
    <text evidence="15">The sequence shown here is derived from an EMBL/GenBank/DDBJ whole genome shotgun (WGS) entry which is preliminary data.</text>
</comment>
<proteinExistence type="predicted"/>
<comment type="subcellular location">
    <subcellularLocation>
        <location evidence="2">Endoplasmic reticulum membrane</location>
        <topology evidence="2">Single-pass type II membrane protein</topology>
    </subcellularLocation>
    <subcellularLocation>
        <location evidence="1">Golgi apparatus membrane</location>
        <topology evidence="1">Single-pass type II membrane protein</topology>
    </subcellularLocation>
</comment>
<keyword evidence="7" id="KW-0256">Endoplasmic reticulum</keyword>
<dbReference type="PANTHER" id="PTHR46025">
    <property type="entry name" value="XYLOSYLTRANSFERASE OXT"/>
    <property type="match status" value="1"/>
</dbReference>
<dbReference type="GO" id="GO:0030158">
    <property type="term" value="F:protein xylosyltransferase activity"/>
    <property type="evidence" value="ECO:0007669"/>
    <property type="project" value="InterPro"/>
</dbReference>